<evidence type="ECO:0000313" key="3">
    <source>
        <dbReference type="WBParaSite" id="jg626"/>
    </source>
</evidence>
<dbReference type="WBParaSite" id="jg626">
    <property type="protein sequence ID" value="jg626"/>
    <property type="gene ID" value="jg626"/>
</dbReference>
<evidence type="ECO:0000256" key="1">
    <source>
        <dbReference type="SAM" id="Phobius"/>
    </source>
</evidence>
<reference evidence="3" key="1">
    <citation type="submission" date="2022-11" db="UniProtKB">
        <authorList>
            <consortium name="WormBaseParasite"/>
        </authorList>
    </citation>
    <scope>IDENTIFICATION</scope>
</reference>
<sequence length="121" mass="13816">MRLFHCFNNAFIKVLSQLFPHEKLFTSEALLENLKPGDHLWSKTTNNGLNLKIALQKAMYTDNSFDSCQRLILNAMLSVFVLVNVIAAVVLLINTQYAQYSIEKSPTRLQSCVNDFSVYKI</sequence>
<keyword evidence="1" id="KW-0472">Membrane</keyword>
<dbReference type="AlphaFoldDB" id="A0A915EII9"/>
<feature type="transmembrane region" description="Helical" evidence="1">
    <location>
        <begin position="71"/>
        <end position="93"/>
    </location>
</feature>
<dbReference type="Proteomes" id="UP000887574">
    <property type="component" value="Unplaced"/>
</dbReference>
<keyword evidence="2" id="KW-1185">Reference proteome</keyword>
<name>A0A915EII9_9BILA</name>
<keyword evidence="1" id="KW-1133">Transmembrane helix</keyword>
<keyword evidence="1" id="KW-0812">Transmembrane</keyword>
<accession>A0A915EII9</accession>
<proteinExistence type="predicted"/>
<organism evidence="2 3">
    <name type="scientific">Ditylenchus dipsaci</name>
    <dbReference type="NCBI Taxonomy" id="166011"/>
    <lineage>
        <taxon>Eukaryota</taxon>
        <taxon>Metazoa</taxon>
        <taxon>Ecdysozoa</taxon>
        <taxon>Nematoda</taxon>
        <taxon>Chromadorea</taxon>
        <taxon>Rhabditida</taxon>
        <taxon>Tylenchina</taxon>
        <taxon>Tylenchomorpha</taxon>
        <taxon>Sphaerularioidea</taxon>
        <taxon>Anguinidae</taxon>
        <taxon>Anguininae</taxon>
        <taxon>Ditylenchus</taxon>
    </lineage>
</organism>
<protein>
    <submittedName>
        <fullName evidence="3">Uncharacterized protein</fullName>
    </submittedName>
</protein>
<evidence type="ECO:0000313" key="2">
    <source>
        <dbReference type="Proteomes" id="UP000887574"/>
    </source>
</evidence>